<dbReference type="KEGG" id="cmm:NC80_04285"/>
<dbReference type="EMBL" id="CP007217">
    <property type="protein sequence ID" value="AJR10914.1"/>
    <property type="molecule type" value="Genomic_DNA"/>
</dbReference>
<dbReference type="KEGG" id="cmg:NC81_04305"/>
<proteinExistence type="predicted"/>
<dbReference type="RefSeq" id="WP_010231748.1">
    <property type="nucleotide sequence ID" value="NZ_CP007217.1"/>
</dbReference>
<dbReference type="KEGG" id="cmx:DNC_04315"/>
<organism evidence="1 2">
    <name type="scientific">Chlamydia muridarum</name>
    <dbReference type="NCBI Taxonomy" id="83560"/>
    <lineage>
        <taxon>Bacteria</taxon>
        <taxon>Pseudomonadati</taxon>
        <taxon>Chlamydiota</taxon>
        <taxon>Chlamydiia</taxon>
        <taxon>Chlamydiales</taxon>
        <taxon>Chlamydiaceae</taxon>
        <taxon>Chlamydia/Chlamydophila group</taxon>
        <taxon>Chlamydia</taxon>
    </lineage>
</organism>
<dbReference type="Proteomes" id="UP000260363">
    <property type="component" value="Chromosome"/>
</dbReference>
<protein>
    <submittedName>
        <fullName evidence="1">Uncharacterized protein</fullName>
    </submittedName>
</protein>
<name>A0A069ZS59_CHLMR</name>
<evidence type="ECO:0000313" key="1">
    <source>
        <dbReference type="EMBL" id="AJR10914.1"/>
    </source>
</evidence>
<accession>A0A069ZS59</accession>
<dbReference type="PATRIC" id="fig|83560.10.peg.878"/>
<dbReference type="OMA" id="WITIAMK"/>
<reference evidence="1 2" key="1">
    <citation type="submission" date="2014-02" db="EMBL/GenBank/DDBJ databases">
        <authorList>
            <person name="Chen C."/>
            <person name="Conrad T.A."/>
            <person name="Zhou Z."/>
            <person name="Lai Z."/>
            <person name="Zhong G."/>
        </authorList>
    </citation>
    <scope>NUCLEOTIDE SEQUENCE [LARGE SCALE GENOMIC DNA]</scope>
    <source>
        <strain evidence="1 2">Nigg3-28</strain>
    </source>
</reference>
<dbReference type="AlphaFoldDB" id="A0A069ZS59"/>
<dbReference type="GeneID" id="1246217"/>
<dbReference type="STRING" id="83560.NC80_04285"/>
<sequence length="278" mass="32173">MTANTFGVLNILMKHAKADDLAQFLPEHLLLDSPHHQDIPLQSLSFNMRWLATIHPSWISVAMKEFPPVVQSQLLAWLPHPLTQELLPLLDAKVTPATNRCLDFGAFYLLDLLSKKVRPPGIIEEIFLPASPFNAMLYYSGTTKMSLINCLGLYSLAQEMRNVVDRVVIDRVQRELSETERMFLAYCKTHPMKHLEPTAFLASWEETETLRHFIHVQGLRFLARALAKEDSSFLWYFIRRLDVGRGYIFEKALQSLLDNPHNEYFRERLEHCISILVQ</sequence>
<gene>
    <name evidence="1" type="ORF">BD36_04565</name>
</gene>
<evidence type="ECO:0000313" key="2">
    <source>
        <dbReference type="Proteomes" id="UP000260363"/>
    </source>
</evidence>